<feature type="compositionally biased region" description="Polar residues" evidence="1">
    <location>
        <begin position="59"/>
        <end position="68"/>
    </location>
</feature>
<protein>
    <submittedName>
        <fullName evidence="2">Uncharacterized protein</fullName>
    </submittedName>
</protein>
<evidence type="ECO:0000313" key="2">
    <source>
        <dbReference type="EMBL" id="KAL3775407.1"/>
    </source>
</evidence>
<dbReference type="AlphaFoldDB" id="A0ABD3NHS1"/>
<feature type="compositionally biased region" description="Polar residues" evidence="1">
    <location>
        <begin position="82"/>
        <end position="91"/>
    </location>
</feature>
<evidence type="ECO:0000256" key="1">
    <source>
        <dbReference type="SAM" id="MobiDB-lite"/>
    </source>
</evidence>
<accession>A0ABD3NHS1</accession>
<keyword evidence="3" id="KW-1185">Reference proteome</keyword>
<sequence length="350" mass="39500">MANLQPMNIQSSITDTESNSYFSSRPFDARHILCTISTFVALLLALDGHGYKVIPGAGRSQNQGNSPEGVSIPSAPEMTPKLSASTSTTISTEHEKTKESLEKEIEEAKLLIEQNLQELENLSTAETEQIAEVEGVDDTSLKAAEASTFKSQEVIDEEKHEVIEEIVEKQLGIDLFCPECTWQQTSYSCYERFKYIQKRYHTDEDDVVKESLLDQGCRMKGDSIDNEIDQAQLLIEEKHQELESLSAAETEQIAEDEGIDNTALKLSSEASETEEKEELIEEIVEKELGIDEFCPECTWQQTSYTCEARFNFIQMRYHTDEDDVVKESLLDQGCRRKSGGGLRKLRGREN</sequence>
<proteinExistence type="predicted"/>
<name>A0ABD3NHS1_9STRA</name>
<feature type="region of interest" description="Disordered" evidence="1">
    <location>
        <begin position="56"/>
        <end position="99"/>
    </location>
</feature>
<comment type="caution">
    <text evidence="2">The sequence shown here is derived from an EMBL/GenBank/DDBJ whole genome shotgun (WGS) entry which is preliminary data.</text>
</comment>
<dbReference type="Proteomes" id="UP001516023">
    <property type="component" value="Unassembled WGS sequence"/>
</dbReference>
<reference evidence="2 3" key="1">
    <citation type="journal article" date="2020" name="G3 (Bethesda)">
        <title>Improved Reference Genome for Cyclotella cryptica CCMP332, a Model for Cell Wall Morphogenesis, Salinity Adaptation, and Lipid Production in Diatoms (Bacillariophyta).</title>
        <authorList>
            <person name="Roberts W.R."/>
            <person name="Downey K.M."/>
            <person name="Ruck E.C."/>
            <person name="Traller J.C."/>
            <person name="Alverson A.J."/>
        </authorList>
    </citation>
    <scope>NUCLEOTIDE SEQUENCE [LARGE SCALE GENOMIC DNA]</scope>
    <source>
        <strain evidence="2 3">CCMP332</strain>
    </source>
</reference>
<evidence type="ECO:0000313" key="3">
    <source>
        <dbReference type="Proteomes" id="UP001516023"/>
    </source>
</evidence>
<dbReference type="EMBL" id="JABMIG020000540">
    <property type="protein sequence ID" value="KAL3775407.1"/>
    <property type="molecule type" value="Genomic_DNA"/>
</dbReference>
<organism evidence="2 3">
    <name type="scientific">Cyclotella cryptica</name>
    <dbReference type="NCBI Taxonomy" id="29204"/>
    <lineage>
        <taxon>Eukaryota</taxon>
        <taxon>Sar</taxon>
        <taxon>Stramenopiles</taxon>
        <taxon>Ochrophyta</taxon>
        <taxon>Bacillariophyta</taxon>
        <taxon>Coscinodiscophyceae</taxon>
        <taxon>Thalassiosirophycidae</taxon>
        <taxon>Stephanodiscales</taxon>
        <taxon>Stephanodiscaceae</taxon>
        <taxon>Cyclotella</taxon>
    </lineage>
</organism>
<gene>
    <name evidence="2" type="ORF">HJC23_000110</name>
</gene>